<dbReference type="EMBL" id="FTNK01000017">
    <property type="protein sequence ID" value="SIR52789.1"/>
    <property type="molecule type" value="Genomic_DNA"/>
</dbReference>
<evidence type="ECO:0000313" key="1">
    <source>
        <dbReference type="EMBL" id="SIR52789.1"/>
    </source>
</evidence>
<reference evidence="1 2" key="1">
    <citation type="submission" date="2017-01" db="EMBL/GenBank/DDBJ databases">
        <authorList>
            <person name="Varghese N."/>
            <person name="Submissions S."/>
        </authorList>
    </citation>
    <scope>NUCLEOTIDE SEQUENCE [LARGE SCALE GENOMIC DNA]</scope>
    <source>
        <strain evidence="1 2">ATCC 23464</strain>
    </source>
</reference>
<dbReference type="Proteomes" id="UP000186666">
    <property type="component" value="Unassembled WGS sequence"/>
</dbReference>
<evidence type="ECO:0008006" key="3">
    <source>
        <dbReference type="Google" id="ProtNLM"/>
    </source>
</evidence>
<gene>
    <name evidence="1" type="ORF">SAMN05421578_11746</name>
</gene>
<comment type="caution">
    <text evidence="1">The sequence shown here is derived from an EMBL/GenBank/DDBJ whole genome shotgun (WGS) entry which is preliminary data.</text>
</comment>
<accession>A0ABY1KAV9</accession>
<dbReference type="Gene3D" id="3.30.460.40">
    <property type="match status" value="1"/>
</dbReference>
<proteinExistence type="predicted"/>
<dbReference type="SUPFAM" id="SSF81301">
    <property type="entry name" value="Nucleotidyltransferase"/>
    <property type="match status" value="1"/>
</dbReference>
<dbReference type="PROSITE" id="PS51257">
    <property type="entry name" value="PROKAR_LIPOPROTEIN"/>
    <property type="match status" value="1"/>
</dbReference>
<keyword evidence="2" id="KW-1185">Reference proteome</keyword>
<sequence length="195" mass="22170">MVISDKLKVLPDLKWAVVGSMASVIQGCHINPGDIDIWVACEADVEQVVNCFREQLPEDAIITTIEENWVSSLTQPTVTFQIDRSDWTLGRVYINSVKIDIAYAVIREMESYIPGMGLWENGPDIGDLIKFISVNESVIPVVPLEVQLQTNYLRGIESRIAAITDKFRTDGYDDALLRYCLEQHHYKKFSDDFKK</sequence>
<protein>
    <recommendedName>
        <fullName evidence="3">Polymerase nucleotidyl transferase domain-containing protein</fullName>
    </recommendedName>
</protein>
<dbReference type="InterPro" id="IPR043519">
    <property type="entry name" value="NT_sf"/>
</dbReference>
<name>A0ABY1KAV9_9BACL</name>
<evidence type="ECO:0000313" key="2">
    <source>
        <dbReference type="Proteomes" id="UP000186666"/>
    </source>
</evidence>
<organism evidence="1 2">
    <name type="scientific">Paenibacillus macquariensis</name>
    <dbReference type="NCBI Taxonomy" id="948756"/>
    <lineage>
        <taxon>Bacteria</taxon>
        <taxon>Bacillati</taxon>
        <taxon>Bacillota</taxon>
        <taxon>Bacilli</taxon>
        <taxon>Bacillales</taxon>
        <taxon>Paenibacillaceae</taxon>
        <taxon>Paenibacillus</taxon>
    </lineage>
</organism>